<dbReference type="EMBL" id="JAPRFR010000001">
    <property type="protein sequence ID" value="MCZ0725552.1"/>
    <property type="molecule type" value="Genomic_DNA"/>
</dbReference>
<name>A0A9X3FN10_9LACT</name>
<keyword evidence="2" id="KW-1185">Reference proteome</keyword>
<dbReference type="SUPFAM" id="SSF48452">
    <property type="entry name" value="TPR-like"/>
    <property type="match status" value="1"/>
</dbReference>
<protein>
    <recommendedName>
        <fullName evidence="3">Tetratricopeptide repeat protein</fullName>
    </recommendedName>
</protein>
<organism evidence="1 2">
    <name type="scientific">Aerococcus kribbianus</name>
    <dbReference type="NCBI Taxonomy" id="2999064"/>
    <lineage>
        <taxon>Bacteria</taxon>
        <taxon>Bacillati</taxon>
        <taxon>Bacillota</taxon>
        <taxon>Bacilli</taxon>
        <taxon>Lactobacillales</taxon>
        <taxon>Aerococcaceae</taxon>
        <taxon>Aerococcus</taxon>
    </lineage>
</organism>
<gene>
    <name evidence="1" type="ORF">OW157_03085</name>
</gene>
<dbReference type="AlphaFoldDB" id="A0A9X3FN10"/>
<dbReference type="Gene3D" id="1.25.40.10">
    <property type="entry name" value="Tetratricopeptide repeat domain"/>
    <property type="match status" value="1"/>
</dbReference>
<dbReference type="Proteomes" id="UP001146670">
    <property type="component" value="Unassembled WGS sequence"/>
</dbReference>
<dbReference type="RefSeq" id="WP_268751868.1">
    <property type="nucleotide sequence ID" value="NZ_JAPRFQ010000001.1"/>
</dbReference>
<reference evidence="1" key="1">
    <citation type="submission" date="2022-12" db="EMBL/GenBank/DDBJ databases">
        <title>Description and comparative metabolic analysis of Aerococcus sp. nov., isolated from the feces of a pig.</title>
        <authorList>
            <person name="Chang Y.-H."/>
        </authorList>
    </citation>
    <scope>NUCLEOTIDE SEQUENCE</scope>
    <source>
        <strain evidence="1">YH-aer222</strain>
    </source>
</reference>
<sequence length="325" mass="37843">MKKDSDDLLNKIVIQKTGDFETDLRNIAVTLRDNFDYIEDETFVQALDQYLTAAYADKSESLETMLTDIDQSGDAEFIDRMRQLFDQEPIRAQFETALFIRKMEDDFSNLRPKMNEKHLAIFSAIDQFKFYFDNGPEIELQPTKRDYAGLYRFYAQLLFKGNDWRDSAENYQQAILWNPYDSSIYYELAHLYQEMNQFGMSYPTILSALKHSVTCEELAQGFFLLGAFYASKEDWEIAYRLYELSQDWQSTEAVKTVISDLEGQVDKDVLVAMPRAEVLKKLSLNHYPNEDMVAALANYTDKQSNSELKAELQEVMAALDRCHDL</sequence>
<evidence type="ECO:0008006" key="3">
    <source>
        <dbReference type="Google" id="ProtNLM"/>
    </source>
</evidence>
<comment type="caution">
    <text evidence="1">The sequence shown here is derived from an EMBL/GenBank/DDBJ whole genome shotgun (WGS) entry which is preliminary data.</text>
</comment>
<proteinExistence type="predicted"/>
<evidence type="ECO:0000313" key="1">
    <source>
        <dbReference type="EMBL" id="MCZ0725552.1"/>
    </source>
</evidence>
<dbReference type="InterPro" id="IPR011990">
    <property type="entry name" value="TPR-like_helical_dom_sf"/>
</dbReference>
<accession>A0A9X3FN10</accession>
<evidence type="ECO:0000313" key="2">
    <source>
        <dbReference type="Proteomes" id="UP001146670"/>
    </source>
</evidence>